<dbReference type="InterPro" id="IPR002818">
    <property type="entry name" value="DJ-1/PfpI"/>
</dbReference>
<evidence type="ECO:0000259" key="1">
    <source>
        <dbReference type="Pfam" id="PF01965"/>
    </source>
</evidence>
<dbReference type="RefSeq" id="WP_064633961.1">
    <property type="nucleotide sequence ID" value="NZ_LQYE01000032.1"/>
</dbReference>
<dbReference type="AlphaFoldDB" id="A0A179V4G1"/>
<feature type="domain" description="DJ-1/PfpI" evidence="1">
    <location>
        <begin position="65"/>
        <end position="232"/>
    </location>
</feature>
<organism evidence="2 3">
    <name type="scientific">Mycobacteroides immunogenum</name>
    <dbReference type="NCBI Taxonomy" id="83262"/>
    <lineage>
        <taxon>Bacteria</taxon>
        <taxon>Bacillati</taxon>
        <taxon>Actinomycetota</taxon>
        <taxon>Actinomycetes</taxon>
        <taxon>Mycobacteriales</taxon>
        <taxon>Mycobacteriaceae</taxon>
        <taxon>Mycobacteroides</taxon>
    </lineage>
</organism>
<sequence>MTGDELEQGTRTFSRRALLGSTVAAGAVAAAAGFAVGHASHGQSATSTAGTALPTPENVGDARAIGVLLFDGVEELDFAGPWEVFGAWSIDFPQDNYRPVSISLDSRQVRCAQGLDVVAQHTYDEAPPLEVLLVPGGKGWRRLVNEPASIAKIQKLTEHVNLVASVCTGSLLLAKAGYLRNRRATTHWSELDTLTTLDPTISVDRDSRYVDGGQYVTSSGVSAGVDMALYMVSKLISPARAGEVAHALQYTHRWQL</sequence>
<dbReference type="InterPro" id="IPR029062">
    <property type="entry name" value="Class_I_gatase-like"/>
</dbReference>
<dbReference type="InterPro" id="IPR006311">
    <property type="entry name" value="TAT_signal"/>
</dbReference>
<gene>
    <name evidence="2" type="ORF">AWB85_18990</name>
</gene>
<dbReference type="PANTHER" id="PTHR43130">
    <property type="entry name" value="ARAC-FAMILY TRANSCRIPTIONAL REGULATOR"/>
    <property type="match status" value="1"/>
</dbReference>
<dbReference type="CDD" id="cd03139">
    <property type="entry name" value="GATase1_PfpI_2"/>
    <property type="match status" value="1"/>
</dbReference>
<dbReference type="Gene3D" id="3.40.50.880">
    <property type="match status" value="1"/>
</dbReference>
<protein>
    <submittedName>
        <fullName evidence="2">AraC family transcriptional regulator</fullName>
    </submittedName>
</protein>
<evidence type="ECO:0000313" key="3">
    <source>
        <dbReference type="Proteomes" id="UP000186919"/>
    </source>
</evidence>
<accession>A0A179V4G1</accession>
<dbReference type="Pfam" id="PF01965">
    <property type="entry name" value="DJ-1_PfpI"/>
    <property type="match status" value="1"/>
</dbReference>
<dbReference type="SUPFAM" id="SSF52317">
    <property type="entry name" value="Class I glutamine amidotransferase-like"/>
    <property type="match status" value="1"/>
</dbReference>
<dbReference type="Proteomes" id="UP000186919">
    <property type="component" value="Unassembled WGS sequence"/>
</dbReference>
<dbReference type="EMBL" id="LQYE01000032">
    <property type="protein sequence ID" value="OAT66770.1"/>
    <property type="molecule type" value="Genomic_DNA"/>
</dbReference>
<name>A0A179V4G1_9MYCO</name>
<dbReference type="InterPro" id="IPR052158">
    <property type="entry name" value="INH-QAR"/>
</dbReference>
<dbReference type="PANTHER" id="PTHR43130:SF3">
    <property type="entry name" value="HTH-TYPE TRANSCRIPTIONAL REGULATOR RV1931C"/>
    <property type="match status" value="1"/>
</dbReference>
<comment type="caution">
    <text evidence="2">The sequence shown here is derived from an EMBL/GenBank/DDBJ whole genome shotgun (WGS) entry which is preliminary data.</text>
</comment>
<dbReference type="PROSITE" id="PS51318">
    <property type="entry name" value="TAT"/>
    <property type="match status" value="1"/>
</dbReference>
<proteinExistence type="predicted"/>
<evidence type="ECO:0000313" key="2">
    <source>
        <dbReference type="EMBL" id="OAT66770.1"/>
    </source>
</evidence>
<reference evidence="2 3" key="1">
    <citation type="submission" date="2016-01" db="EMBL/GenBank/DDBJ databases">
        <title>Mycobacterium immunogenum strain CD11_6 genome sequencing and assembly.</title>
        <authorList>
            <person name="Kaur G."/>
            <person name="Nair G.R."/>
            <person name="Mayilraj S."/>
        </authorList>
    </citation>
    <scope>NUCLEOTIDE SEQUENCE [LARGE SCALE GENOMIC DNA]</scope>
    <source>
        <strain evidence="2 3">CD11-6</strain>
    </source>
</reference>